<reference evidence="2 3" key="1">
    <citation type="submission" date="2024-01" db="EMBL/GenBank/DDBJ databases">
        <title>Pedobacter sp. nov., isolated from oil-contaminated soil.</title>
        <authorList>
            <person name="Le N.T.T."/>
        </authorList>
    </citation>
    <scope>NUCLEOTIDE SEQUENCE [LARGE SCALE GENOMIC DNA]</scope>
    <source>
        <strain evidence="2 3">VNH31</strain>
    </source>
</reference>
<sequence length="171" mass="19622">MSDRTKKIFLAIVIVIPFLIYCVIYYRPMIMNAPFKSSEFVSLQYSWGPGNNQINKYDSATGAYQYENAQDSLIKTTVKLKQNEIIYLHSKANELGFWNLPELIANPGTDLNSNKALRYVMTINYQRRSKTVTLLTDYNGSEKLKDVATQMQKIFFTTISDADARYGKAEN</sequence>
<dbReference type="Proteomes" id="UP001337681">
    <property type="component" value="Unassembled WGS sequence"/>
</dbReference>
<keyword evidence="1" id="KW-1133">Transmembrane helix</keyword>
<organism evidence="2 3">
    <name type="scientific">Pedobacter flavus</name>
    <dbReference type="NCBI Taxonomy" id="3113906"/>
    <lineage>
        <taxon>Bacteria</taxon>
        <taxon>Pseudomonadati</taxon>
        <taxon>Bacteroidota</taxon>
        <taxon>Sphingobacteriia</taxon>
        <taxon>Sphingobacteriales</taxon>
        <taxon>Sphingobacteriaceae</taxon>
        <taxon>Pedobacter</taxon>
    </lineage>
</organism>
<evidence type="ECO:0000256" key="1">
    <source>
        <dbReference type="SAM" id="Phobius"/>
    </source>
</evidence>
<gene>
    <name evidence="2" type="ORF">VRU49_09965</name>
</gene>
<accession>A0ABU7H3C3</accession>
<evidence type="ECO:0000313" key="3">
    <source>
        <dbReference type="Proteomes" id="UP001337681"/>
    </source>
</evidence>
<dbReference type="EMBL" id="JAZDQU010000002">
    <property type="protein sequence ID" value="MEE1885741.1"/>
    <property type="molecule type" value="Genomic_DNA"/>
</dbReference>
<keyword evidence="3" id="KW-1185">Reference proteome</keyword>
<name>A0ABU7H3C3_9SPHI</name>
<evidence type="ECO:0000313" key="2">
    <source>
        <dbReference type="EMBL" id="MEE1885741.1"/>
    </source>
</evidence>
<feature type="transmembrane region" description="Helical" evidence="1">
    <location>
        <begin position="7"/>
        <end position="26"/>
    </location>
</feature>
<keyword evidence="1" id="KW-0472">Membrane</keyword>
<proteinExistence type="predicted"/>
<comment type="caution">
    <text evidence="2">The sequence shown here is derived from an EMBL/GenBank/DDBJ whole genome shotgun (WGS) entry which is preliminary data.</text>
</comment>
<keyword evidence="1" id="KW-0812">Transmembrane</keyword>
<dbReference type="RefSeq" id="WP_330146636.1">
    <property type="nucleotide sequence ID" value="NZ_JAZDQU010000002.1"/>
</dbReference>
<protein>
    <submittedName>
        <fullName evidence="2">Uncharacterized protein</fullName>
    </submittedName>
</protein>